<evidence type="ECO:0000313" key="2">
    <source>
        <dbReference type="EnsemblProtists" id="EOD29460"/>
    </source>
</evidence>
<accession>A0A0D3K125</accession>
<proteinExistence type="predicted"/>
<sequence length="321" mass="33895">MRRASKPKTTQSRGISKPSVQRLAASPALHPPPKSEFYIGEDSRLKAVEDVDVFSRHPSPRALGGAADAASKFPGGRTTAGYPYLLQRLSDHVYSVCAYCRDPSLGARFVFKKIKGFKRAVWVPPPNCGLGGTDAPAGAAVVDTLHLHMVDKSNGRSRLTGEALCRSVSSETTHLFINSFKDAPALADAISRCGALQVVTIFESNVSQAVVEALAAKGASLRGLLIDKCTPDGLGTGDGCWASLFAASPGLLWCTLNMSVGWPFGAHSWETLPTSLRALSVTQPMYGVGAAQPAEVEALATAAKRLPALKWLKIGNADPGL</sequence>
<evidence type="ECO:0000256" key="1">
    <source>
        <dbReference type="SAM" id="MobiDB-lite"/>
    </source>
</evidence>
<protein>
    <submittedName>
        <fullName evidence="2">Uncharacterized protein</fullName>
    </submittedName>
</protein>
<name>A0A0D3K125_EMIH1</name>
<keyword evidence="3" id="KW-1185">Reference proteome</keyword>
<dbReference type="Proteomes" id="UP000013827">
    <property type="component" value="Unassembled WGS sequence"/>
</dbReference>
<dbReference type="PaxDb" id="2903-EOD29460"/>
<reference evidence="2" key="2">
    <citation type="submission" date="2024-10" db="UniProtKB">
        <authorList>
            <consortium name="EnsemblProtists"/>
        </authorList>
    </citation>
    <scope>IDENTIFICATION</scope>
</reference>
<evidence type="ECO:0000313" key="3">
    <source>
        <dbReference type="Proteomes" id="UP000013827"/>
    </source>
</evidence>
<feature type="region of interest" description="Disordered" evidence="1">
    <location>
        <begin position="1"/>
        <end position="37"/>
    </location>
</feature>
<organism evidence="2 3">
    <name type="scientific">Emiliania huxleyi (strain CCMP1516)</name>
    <dbReference type="NCBI Taxonomy" id="280463"/>
    <lineage>
        <taxon>Eukaryota</taxon>
        <taxon>Haptista</taxon>
        <taxon>Haptophyta</taxon>
        <taxon>Prymnesiophyceae</taxon>
        <taxon>Isochrysidales</taxon>
        <taxon>Noelaerhabdaceae</taxon>
        <taxon>Emiliania</taxon>
    </lineage>
</organism>
<dbReference type="GeneID" id="17274733"/>
<dbReference type="HOGENOM" id="CLU_867231_0_0_1"/>
<reference evidence="3" key="1">
    <citation type="journal article" date="2013" name="Nature">
        <title>Pan genome of the phytoplankton Emiliania underpins its global distribution.</title>
        <authorList>
            <person name="Read B.A."/>
            <person name="Kegel J."/>
            <person name="Klute M.J."/>
            <person name="Kuo A."/>
            <person name="Lefebvre S.C."/>
            <person name="Maumus F."/>
            <person name="Mayer C."/>
            <person name="Miller J."/>
            <person name="Monier A."/>
            <person name="Salamov A."/>
            <person name="Young J."/>
            <person name="Aguilar M."/>
            <person name="Claverie J.M."/>
            <person name="Frickenhaus S."/>
            <person name="Gonzalez K."/>
            <person name="Herman E.K."/>
            <person name="Lin Y.C."/>
            <person name="Napier J."/>
            <person name="Ogata H."/>
            <person name="Sarno A.F."/>
            <person name="Shmutz J."/>
            <person name="Schroeder D."/>
            <person name="de Vargas C."/>
            <person name="Verret F."/>
            <person name="von Dassow P."/>
            <person name="Valentin K."/>
            <person name="Van de Peer Y."/>
            <person name="Wheeler G."/>
            <person name="Dacks J.B."/>
            <person name="Delwiche C.F."/>
            <person name="Dyhrman S.T."/>
            <person name="Glockner G."/>
            <person name="John U."/>
            <person name="Richards T."/>
            <person name="Worden A.Z."/>
            <person name="Zhang X."/>
            <person name="Grigoriev I.V."/>
            <person name="Allen A.E."/>
            <person name="Bidle K."/>
            <person name="Borodovsky M."/>
            <person name="Bowler C."/>
            <person name="Brownlee C."/>
            <person name="Cock J.M."/>
            <person name="Elias M."/>
            <person name="Gladyshev V.N."/>
            <person name="Groth M."/>
            <person name="Guda C."/>
            <person name="Hadaegh A."/>
            <person name="Iglesias-Rodriguez M.D."/>
            <person name="Jenkins J."/>
            <person name="Jones B.M."/>
            <person name="Lawson T."/>
            <person name="Leese F."/>
            <person name="Lindquist E."/>
            <person name="Lobanov A."/>
            <person name="Lomsadze A."/>
            <person name="Malik S.B."/>
            <person name="Marsh M.E."/>
            <person name="Mackinder L."/>
            <person name="Mock T."/>
            <person name="Mueller-Roeber B."/>
            <person name="Pagarete A."/>
            <person name="Parker M."/>
            <person name="Probert I."/>
            <person name="Quesneville H."/>
            <person name="Raines C."/>
            <person name="Rensing S.A."/>
            <person name="Riano-Pachon D.M."/>
            <person name="Richier S."/>
            <person name="Rokitta S."/>
            <person name="Shiraiwa Y."/>
            <person name="Soanes D.M."/>
            <person name="van der Giezen M."/>
            <person name="Wahlund T.M."/>
            <person name="Williams B."/>
            <person name="Wilson W."/>
            <person name="Wolfe G."/>
            <person name="Wurch L.L."/>
        </authorList>
    </citation>
    <scope>NUCLEOTIDE SEQUENCE</scope>
</reference>
<dbReference type="EnsemblProtists" id="EOD29460">
    <property type="protein sequence ID" value="EOD29460"/>
    <property type="gene ID" value="EMIHUDRAFT_233963"/>
</dbReference>
<dbReference type="AlphaFoldDB" id="A0A0D3K125"/>
<dbReference type="RefSeq" id="XP_005781889.1">
    <property type="nucleotide sequence ID" value="XM_005781832.1"/>
</dbReference>
<dbReference type="KEGG" id="ehx:EMIHUDRAFT_233963"/>